<comment type="caution">
    <text evidence="17">The sequence shown here is derived from an EMBL/GenBank/DDBJ whole genome shotgun (WGS) entry which is preliminary data.</text>
</comment>
<evidence type="ECO:0000256" key="6">
    <source>
        <dbReference type="ARBA" id="ARBA00022692"/>
    </source>
</evidence>
<dbReference type="PANTHER" id="PTHR23255:SF71">
    <property type="entry name" value="RECEPTOR PROTEIN SERINE_THREONINE KINASE"/>
    <property type="match status" value="1"/>
</dbReference>
<evidence type="ECO:0000259" key="16">
    <source>
        <dbReference type="PROSITE" id="PS51256"/>
    </source>
</evidence>
<dbReference type="Proteomes" id="UP001159042">
    <property type="component" value="Unassembled WGS sequence"/>
</dbReference>
<keyword evidence="6" id="KW-0812">Transmembrane</keyword>
<sequence>MCNVLITLKGLPLLVQRSIARQIQLVEIIGQGRFGEVWRGRWRGENVAVKIFSSREERSWFREAEIYQTVMLRHDNILGFIAADNKGRNTMDTFGMIRMALSIATGLAHLHMDIMGTQAALGQRNKVRLVWVPGHSGVAGNEEADVLARKGSSDTLTGPEPAIGLPYSYPLGSIDNWTREKCQEDWSRGIGLRQARLLIKGPGAAATRSLVNLNRASISIITGLLTGHGRLNKHLSTIGLSPDSRCRLCGTSDEDSIHVLCHCPRVIVNRHRLFGAGYLAPEDIREVPVDRVLAFARSTGLF</sequence>
<dbReference type="GO" id="GO:0005524">
    <property type="term" value="F:ATP binding"/>
    <property type="evidence" value="ECO:0007669"/>
    <property type="project" value="UniProtKB-UniRule"/>
</dbReference>
<evidence type="ECO:0000256" key="7">
    <source>
        <dbReference type="ARBA" id="ARBA00022729"/>
    </source>
</evidence>
<dbReference type="SUPFAM" id="SSF53098">
    <property type="entry name" value="Ribonuclease H-like"/>
    <property type="match status" value="1"/>
</dbReference>
<evidence type="ECO:0000256" key="11">
    <source>
        <dbReference type="ARBA" id="ARBA00022989"/>
    </source>
</evidence>
<dbReference type="PROSITE" id="PS50011">
    <property type="entry name" value="PROTEIN_KINASE_DOM"/>
    <property type="match status" value="1"/>
</dbReference>
<dbReference type="PANTHER" id="PTHR23255">
    <property type="entry name" value="TRANSFORMING GROWTH FACTOR-BETA RECEPTOR TYPE I AND II"/>
    <property type="match status" value="1"/>
</dbReference>
<dbReference type="InterPro" id="IPR003605">
    <property type="entry name" value="GS_dom"/>
</dbReference>
<evidence type="ECO:0000313" key="17">
    <source>
        <dbReference type="EMBL" id="KAJ8911988.1"/>
    </source>
</evidence>
<name>A0AAV8VCY5_9CUCU</name>
<evidence type="ECO:0000256" key="14">
    <source>
        <dbReference type="PROSITE-ProRule" id="PRU10141"/>
    </source>
</evidence>
<organism evidence="17 18">
    <name type="scientific">Exocentrus adspersus</name>
    <dbReference type="NCBI Taxonomy" id="1586481"/>
    <lineage>
        <taxon>Eukaryota</taxon>
        <taxon>Metazoa</taxon>
        <taxon>Ecdysozoa</taxon>
        <taxon>Arthropoda</taxon>
        <taxon>Hexapoda</taxon>
        <taxon>Insecta</taxon>
        <taxon>Pterygota</taxon>
        <taxon>Neoptera</taxon>
        <taxon>Endopterygota</taxon>
        <taxon>Coleoptera</taxon>
        <taxon>Polyphaga</taxon>
        <taxon>Cucujiformia</taxon>
        <taxon>Chrysomeloidea</taxon>
        <taxon>Cerambycidae</taxon>
        <taxon>Lamiinae</taxon>
        <taxon>Acanthocinini</taxon>
        <taxon>Exocentrus</taxon>
    </lineage>
</organism>
<reference evidence="17 18" key="1">
    <citation type="journal article" date="2023" name="Insect Mol. Biol.">
        <title>Genome sequencing provides insights into the evolution of gene families encoding plant cell wall-degrading enzymes in longhorned beetles.</title>
        <authorList>
            <person name="Shin N.R."/>
            <person name="Okamura Y."/>
            <person name="Kirsch R."/>
            <person name="Pauchet Y."/>
        </authorList>
    </citation>
    <scope>NUCLEOTIDE SEQUENCE [LARGE SCALE GENOMIC DNA]</scope>
    <source>
        <strain evidence="17">EAD_L_NR</strain>
    </source>
</reference>
<keyword evidence="4" id="KW-0723">Serine/threonine-protein kinase</keyword>
<dbReference type="GO" id="GO:0003676">
    <property type="term" value="F:nucleic acid binding"/>
    <property type="evidence" value="ECO:0007669"/>
    <property type="project" value="InterPro"/>
</dbReference>
<keyword evidence="13" id="KW-0675">Receptor</keyword>
<dbReference type="SUPFAM" id="SSF56112">
    <property type="entry name" value="Protein kinase-like (PK-like)"/>
    <property type="match status" value="1"/>
</dbReference>
<protein>
    <recommendedName>
        <fullName evidence="3">receptor protein serine/threonine kinase</fullName>
        <ecNumber evidence="3">2.7.11.30</ecNumber>
    </recommendedName>
</protein>
<feature type="domain" description="Protein kinase" evidence="15">
    <location>
        <begin position="23"/>
        <end position="302"/>
    </location>
</feature>
<dbReference type="AlphaFoldDB" id="A0AAV8VCY5"/>
<evidence type="ECO:0000259" key="15">
    <source>
        <dbReference type="PROSITE" id="PS50011"/>
    </source>
</evidence>
<evidence type="ECO:0000256" key="3">
    <source>
        <dbReference type="ARBA" id="ARBA00012401"/>
    </source>
</evidence>
<dbReference type="InterPro" id="IPR000719">
    <property type="entry name" value="Prot_kinase_dom"/>
</dbReference>
<evidence type="ECO:0000256" key="1">
    <source>
        <dbReference type="ARBA" id="ARBA00004479"/>
    </source>
</evidence>
<keyword evidence="7" id="KW-0732">Signal</keyword>
<evidence type="ECO:0000256" key="5">
    <source>
        <dbReference type="ARBA" id="ARBA00022679"/>
    </source>
</evidence>
<dbReference type="InterPro" id="IPR011009">
    <property type="entry name" value="Kinase-like_dom_sf"/>
</dbReference>
<dbReference type="Pfam" id="PF07714">
    <property type="entry name" value="PK_Tyr_Ser-Thr"/>
    <property type="match status" value="1"/>
</dbReference>
<evidence type="ECO:0000256" key="9">
    <source>
        <dbReference type="ARBA" id="ARBA00022777"/>
    </source>
</evidence>
<comment type="subcellular location">
    <subcellularLocation>
        <location evidence="1">Membrane</location>
        <topology evidence="1">Single-pass type I membrane protein</topology>
    </subcellularLocation>
</comment>
<keyword evidence="12" id="KW-0472">Membrane</keyword>
<dbReference type="GO" id="GO:0043235">
    <property type="term" value="C:receptor complex"/>
    <property type="evidence" value="ECO:0007669"/>
    <property type="project" value="TreeGrafter"/>
</dbReference>
<gene>
    <name evidence="17" type="ORF">NQ315_003270</name>
</gene>
<keyword evidence="9" id="KW-0418">Kinase</keyword>
<dbReference type="InterPro" id="IPR036397">
    <property type="entry name" value="RNaseH_sf"/>
</dbReference>
<keyword evidence="8 14" id="KW-0547">Nucleotide-binding</keyword>
<dbReference type="Pfam" id="PF08515">
    <property type="entry name" value="TGF_beta_GS"/>
    <property type="match status" value="1"/>
</dbReference>
<dbReference type="GO" id="GO:0004675">
    <property type="term" value="F:transmembrane receptor protein serine/threonine kinase activity"/>
    <property type="evidence" value="ECO:0007669"/>
    <property type="project" value="UniProtKB-EC"/>
</dbReference>
<keyword evidence="18" id="KW-1185">Reference proteome</keyword>
<evidence type="ECO:0000256" key="8">
    <source>
        <dbReference type="ARBA" id="ARBA00022741"/>
    </source>
</evidence>
<evidence type="ECO:0000256" key="4">
    <source>
        <dbReference type="ARBA" id="ARBA00022527"/>
    </source>
</evidence>
<evidence type="ECO:0000313" key="18">
    <source>
        <dbReference type="Proteomes" id="UP001159042"/>
    </source>
</evidence>
<evidence type="ECO:0000256" key="12">
    <source>
        <dbReference type="ARBA" id="ARBA00023136"/>
    </source>
</evidence>
<dbReference type="Gene3D" id="3.30.420.10">
    <property type="entry name" value="Ribonuclease H-like superfamily/Ribonuclease H"/>
    <property type="match status" value="1"/>
</dbReference>
<dbReference type="GO" id="GO:0004523">
    <property type="term" value="F:RNA-DNA hybrid ribonuclease activity"/>
    <property type="evidence" value="ECO:0007669"/>
    <property type="project" value="InterPro"/>
</dbReference>
<comment type="similarity">
    <text evidence="2">Belongs to the protein kinase superfamily. TKL Ser/Thr protein kinase family. TGFB receptor subfamily.</text>
</comment>
<dbReference type="InterPro" id="IPR012337">
    <property type="entry name" value="RNaseH-like_sf"/>
</dbReference>
<dbReference type="InterPro" id="IPR002156">
    <property type="entry name" value="RNaseH_domain"/>
</dbReference>
<keyword evidence="11" id="KW-1133">Transmembrane helix</keyword>
<accession>A0AAV8VCY5</accession>
<feature type="binding site" evidence="14">
    <location>
        <position position="50"/>
    </location>
    <ligand>
        <name>ATP</name>
        <dbReference type="ChEBI" id="CHEBI:30616"/>
    </ligand>
</feature>
<dbReference type="InterPro" id="IPR017441">
    <property type="entry name" value="Protein_kinase_ATP_BS"/>
</dbReference>
<evidence type="ECO:0000256" key="2">
    <source>
        <dbReference type="ARBA" id="ARBA00009605"/>
    </source>
</evidence>
<dbReference type="InterPro" id="IPR000333">
    <property type="entry name" value="TGFB_receptor"/>
</dbReference>
<dbReference type="Gene3D" id="3.30.200.20">
    <property type="entry name" value="Phosphorylase Kinase, domain 1"/>
    <property type="match status" value="1"/>
</dbReference>
<keyword evidence="10 14" id="KW-0067">ATP-binding</keyword>
<feature type="domain" description="GS" evidence="16">
    <location>
        <begin position="10"/>
        <end position="22"/>
    </location>
</feature>
<dbReference type="GO" id="GO:0071363">
    <property type="term" value="P:cellular response to growth factor stimulus"/>
    <property type="evidence" value="ECO:0007669"/>
    <property type="project" value="TreeGrafter"/>
</dbReference>
<keyword evidence="5" id="KW-0808">Transferase</keyword>
<evidence type="ECO:0000256" key="10">
    <source>
        <dbReference type="ARBA" id="ARBA00022840"/>
    </source>
</evidence>
<dbReference type="EMBL" id="JANEYG010000152">
    <property type="protein sequence ID" value="KAJ8911988.1"/>
    <property type="molecule type" value="Genomic_DNA"/>
</dbReference>
<proteinExistence type="inferred from homology"/>
<evidence type="ECO:0000256" key="13">
    <source>
        <dbReference type="ARBA" id="ARBA00023170"/>
    </source>
</evidence>
<dbReference type="InterPro" id="IPR001245">
    <property type="entry name" value="Ser-Thr/Tyr_kinase_cat_dom"/>
</dbReference>
<dbReference type="PROSITE" id="PS51256">
    <property type="entry name" value="GS"/>
    <property type="match status" value="1"/>
</dbReference>
<dbReference type="Pfam" id="PF00075">
    <property type="entry name" value="RNase_H"/>
    <property type="match status" value="1"/>
</dbReference>
<dbReference type="PROSITE" id="PS00107">
    <property type="entry name" value="PROTEIN_KINASE_ATP"/>
    <property type="match status" value="1"/>
</dbReference>
<dbReference type="EC" id="2.7.11.30" evidence="3"/>
<dbReference type="GO" id="GO:0005886">
    <property type="term" value="C:plasma membrane"/>
    <property type="evidence" value="ECO:0007669"/>
    <property type="project" value="TreeGrafter"/>
</dbReference>